<dbReference type="Proteomes" id="UP000008311">
    <property type="component" value="Unassembled WGS sequence"/>
</dbReference>
<sequence length="296" mass="34065">MRHRRQALVRFHLAKPAHRQRQRVVILRRRLVIPGRHVAVQFRQRQQAAPDAHRRPLLQQHLTVIDDRQHHRVLLRRRLLRLAHRQIPGAAGVEGHAARLHRTALARRAAARAQRGAHVHQALRVRLDALLRQQRLGAPPHRFLGFFLARIGVDAEHARKHALDVAVHDGRAPAAGKRRDRRRRRTADARQLGQQHRIGREHAVILRHHPLRALVQVACPRVVAQAAPLRHHFLDRRRRQVAQRGEARQEARVIAQHGGHLRLLQHDFRQPDQIGVAGVLPGQRMAAMHLLPANQV</sequence>
<dbReference type="EMBL" id="EQ975670">
    <property type="protein sequence ID" value="EEF27205.1"/>
    <property type="molecule type" value="Genomic_DNA"/>
</dbReference>
<accession>B9TAB2</accession>
<organism evidence="2 3">
    <name type="scientific">Ricinus communis</name>
    <name type="common">Castor bean</name>
    <dbReference type="NCBI Taxonomy" id="3988"/>
    <lineage>
        <taxon>Eukaryota</taxon>
        <taxon>Viridiplantae</taxon>
        <taxon>Streptophyta</taxon>
        <taxon>Embryophyta</taxon>
        <taxon>Tracheophyta</taxon>
        <taxon>Spermatophyta</taxon>
        <taxon>Magnoliopsida</taxon>
        <taxon>eudicotyledons</taxon>
        <taxon>Gunneridae</taxon>
        <taxon>Pentapetalae</taxon>
        <taxon>rosids</taxon>
        <taxon>fabids</taxon>
        <taxon>Malpighiales</taxon>
        <taxon>Euphorbiaceae</taxon>
        <taxon>Acalyphoideae</taxon>
        <taxon>Acalypheae</taxon>
        <taxon>Ricinus</taxon>
    </lineage>
</organism>
<evidence type="ECO:0000256" key="1">
    <source>
        <dbReference type="SAM" id="MobiDB-lite"/>
    </source>
</evidence>
<keyword evidence="3" id="KW-1185">Reference proteome</keyword>
<evidence type="ECO:0000313" key="2">
    <source>
        <dbReference type="EMBL" id="EEF27205.1"/>
    </source>
</evidence>
<feature type="non-terminal residue" evidence="2">
    <location>
        <position position="296"/>
    </location>
</feature>
<protein>
    <submittedName>
        <fullName evidence="2">Uncharacterized protein</fullName>
    </submittedName>
</protein>
<gene>
    <name evidence="2" type="ORF">RCOM_0039300</name>
</gene>
<dbReference type="AlphaFoldDB" id="B9TAB2"/>
<feature type="region of interest" description="Disordered" evidence="1">
    <location>
        <begin position="171"/>
        <end position="194"/>
    </location>
</feature>
<reference evidence="3" key="1">
    <citation type="journal article" date="2010" name="Nat. Biotechnol.">
        <title>Draft genome sequence of the oilseed species Ricinus communis.</title>
        <authorList>
            <person name="Chan A.P."/>
            <person name="Crabtree J."/>
            <person name="Zhao Q."/>
            <person name="Lorenzi H."/>
            <person name="Orvis J."/>
            <person name="Puiu D."/>
            <person name="Melake-Berhan A."/>
            <person name="Jones K.M."/>
            <person name="Redman J."/>
            <person name="Chen G."/>
            <person name="Cahoon E.B."/>
            <person name="Gedil M."/>
            <person name="Stanke M."/>
            <person name="Haas B.J."/>
            <person name="Wortman J.R."/>
            <person name="Fraser-Liggett C.M."/>
            <person name="Ravel J."/>
            <person name="Rabinowicz P.D."/>
        </authorList>
    </citation>
    <scope>NUCLEOTIDE SEQUENCE [LARGE SCALE GENOMIC DNA]</scope>
    <source>
        <strain evidence="3">cv. Hale</strain>
    </source>
</reference>
<dbReference type="InParanoid" id="B9TAB2"/>
<proteinExistence type="predicted"/>
<feature type="compositionally biased region" description="Basic residues" evidence="1">
    <location>
        <begin position="176"/>
        <end position="185"/>
    </location>
</feature>
<name>B9TAB2_RICCO</name>
<evidence type="ECO:0000313" key="3">
    <source>
        <dbReference type="Proteomes" id="UP000008311"/>
    </source>
</evidence>